<feature type="transmembrane region" description="Helical" evidence="1">
    <location>
        <begin position="42"/>
        <end position="64"/>
    </location>
</feature>
<reference evidence="2 3" key="1">
    <citation type="submission" date="2020-08" db="EMBL/GenBank/DDBJ databases">
        <title>A Genomic Blueprint of the Chicken Gut Microbiome.</title>
        <authorList>
            <person name="Gilroy R."/>
            <person name="Ravi A."/>
            <person name="Getino M."/>
            <person name="Pursley I."/>
            <person name="Horton D.L."/>
            <person name="Alikhan N.-F."/>
            <person name="Baker D."/>
            <person name="Gharbi K."/>
            <person name="Hall N."/>
            <person name="Watson M."/>
            <person name="Adriaenssens E.M."/>
            <person name="Foster-Nyarko E."/>
            <person name="Jarju S."/>
            <person name="Secka A."/>
            <person name="Antonio M."/>
            <person name="Oren A."/>
            <person name="Chaudhuri R."/>
            <person name="La Ragione R.M."/>
            <person name="Hildebrand F."/>
            <person name="Pallen M.J."/>
        </authorList>
    </citation>
    <scope>NUCLEOTIDE SEQUENCE [LARGE SCALE GENOMIC DNA]</scope>
    <source>
        <strain evidence="2 3">Sa2CUA2</strain>
    </source>
</reference>
<dbReference type="EMBL" id="JACSQG010000001">
    <property type="protein sequence ID" value="MBD7976042.1"/>
    <property type="molecule type" value="Genomic_DNA"/>
</dbReference>
<evidence type="ECO:0000313" key="2">
    <source>
        <dbReference type="EMBL" id="MBD7976042.1"/>
    </source>
</evidence>
<keyword evidence="1" id="KW-1133">Transmembrane helix</keyword>
<keyword evidence="1" id="KW-0812">Transmembrane</keyword>
<gene>
    <name evidence="2" type="ORF">H9642_02430</name>
</gene>
<accession>A0ABR8TJU3</accession>
<evidence type="ECO:0000313" key="3">
    <source>
        <dbReference type="Proteomes" id="UP000611945"/>
    </source>
</evidence>
<proteinExistence type="predicted"/>
<dbReference type="RefSeq" id="WP_251834816.1">
    <property type="nucleotide sequence ID" value="NZ_JACSQG010000001.1"/>
</dbReference>
<name>A0ABR8TJU3_9PSED</name>
<protein>
    <submittedName>
        <fullName evidence="2">Polyribonucleotide nucleotidyltransferase</fullName>
    </submittedName>
</protein>
<comment type="caution">
    <text evidence="2">The sequence shown here is derived from an EMBL/GenBank/DDBJ whole genome shotgun (WGS) entry which is preliminary data.</text>
</comment>
<keyword evidence="3" id="KW-1185">Reference proteome</keyword>
<sequence>MRIPSRLLCGALAGALFTQLTACGTLFYPERRGQIDGKIDPAIFLLDAVGILFYVLPGLIALGVDFATGAIYLPDGTYSLAPQSLQDTLDADGQVDKAKLRALILEATGHDLPLDHPQLIESRGGPEQLAAYGLSPAA</sequence>
<dbReference type="Proteomes" id="UP000611945">
    <property type="component" value="Unassembled WGS sequence"/>
</dbReference>
<organism evidence="2 3">
    <name type="scientific">Serpens gallinarum</name>
    <dbReference type="NCBI Taxonomy" id="2763075"/>
    <lineage>
        <taxon>Bacteria</taxon>
        <taxon>Pseudomonadati</taxon>
        <taxon>Pseudomonadota</taxon>
        <taxon>Gammaproteobacteria</taxon>
        <taxon>Pseudomonadales</taxon>
        <taxon>Pseudomonadaceae</taxon>
        <taxon>Pseudomonas</taxon>
    </lineage>
</organism>
<evidence type="ECO:0000256" key="1">
    <source>
        <dbReference type="SAM" id="Phobius"/>
    </source>
</evidence>
<keyword evidence="1" id="KW-0472">Membrane</keyword>